<keyword evidence="2" id="KW-1185">Reference proteome</keyword>
<dbReference type="RefSeq" id="WP_163896721.1">
    <property type="nucleotide sequence ID" value="NZ_AP022599.1"/>
</dbReference>
<dbReference type="AlphaFoldDB" id="A0A7I7UDH8"/>
<gene>
    <name evidence="1" type="ORF">MPUL_03080</name>
</gene>
<proteinExistence type="predicted"/>
<reference evidence="1 2" key="1">
    <citation type="journal article" date="2019" name="Emerg. Microbes Infect.">
        <title>Comprehensive subspecies identification of 175 nontuberculous mycobacteria species based on 7547 genomic profiles.</title>
        <authorList>
            <person name="Matsumoto Y."/>
            <person name="Kinjo T."/>
            <person name="Motooka D."/>
            <person name="Nabeya D."/>
            <person name="Jung N."/>
            <person name="Uechi K."/>
            <person name="Horii T."/>
            <person name="Iida T."/>
            <person name="Fujita J."/>
            <person name="Nakamura S."/>
        </authorList>
    </citation>
    <scope>NUCLEOTIDE SEQUENCE [LARGE SCALE GENOMIC DNA]</scope>
    <source>
        <strain evidence="1 2">JCM 6370</strain>
    </source>
</reference>
<accession>A0A7I7UDH8</accession>
<dbReference type="Proteomes" id="UP000467252">
    <property type="component" value="Chromosome"/>
</dbReference>
<name>A0A7I7UDH8_MYCPV</name>
<evidence type="ECO:0000313" key="2">
    <source>
        <dbReference type="Proteomes" id="UP000467252"/>
    </source>
</evidence>
<protein>
    <submittedName>
        <fullName evidence="1">Uncharacterized protein</fullName>
    </submittedName>
</protein>
<sequence length="139" mass="14636">MKCALDLRAASSADLISIAGGWLCDRVMAGWTVTVWVSKLDDARSSAILGVTARELVGRPEGVDALVVRAVAAQDTARDGSDCVRHHVSAAARTFKSRALLAAGLPPNTADLEMFLLGTSSKMMALREFVHTSALTVAP</sequence>
<evidence type="ECO:0000313" key="1">
    <source>
        <dbReference type="EMBL" id="BBY79150.1"/>
    </source>
</evidence>
<organism evidence="1 2">
    <name type="scientific">Mycolicibacterium pulveris</name>
    <name type="common">Mycobacterium pulveris</name>
    <dbReference type="NCBI Taxonomy" id="36813"/>
    <lineage>
        <taxon>Bacteria</taxon>
        <taxon>Bacillati</taxon>
        <taxon>Actinomycetota</taxon>
        <taxon>Actinomycetes</taxon>
        <taxon>Mycobacteriales</taxon>
        <taxon>Mycobacteriaceae</taxon>
        <taxon>Mycolicibacterium</taxon>
    </lineage>
</organism>
<dbReference type="EMBL" id="AP022599">
    <property type="protein sequence ID" value="BBY79150.1"/>
    <property type="molecule type" value="Genomic_DNA"/>
</dbReference>